<evidence type="ECO:0000313" key="15">
    <source>
        <dbReference type="Proteomes" id="UP000279553"/>
    </source>
</evidence>
<dbReference type="InterPro" id="IPR018164">
    <property type="entry name" value="Ala-tRNA-synth_IIc_N"/>
</dbReference>
<sequence length="229" mass="25746">MSDRTLRLFDAHPEQHQFTATVQELDANRIVLDRSAFYPELGGQVSDRGTLDGISVARVELELADTKVVNGSQVSVNGIIVHYVDGDTSHLEVGASIVGAVDILRRRKIEALHSASHIMEEFLFAEISGFERVGSYVNEIKDRSDYNTASRLTADQLALIECKINEFISLDYPIETWLENDIKYWKCGPFKTMCSGTHPPSTRHIGRVSLKRKNQGRGLERIETTLVER</sequence>
<comment type="similarity">
    <text evidence="1">Belongs to the class-II aminoacyl-tRNA synthetase family.</text>
</comment>
<accession>A0A3M4LSE5</accession>
<keyword evidence="9" id="KW-0694">RNA-binding</keyword>
<reference evidence="14 15" key="1">
    <citation type="submission" date="2018-08" db="EMBL/GenBank/DDBJ databases">
        <title>Recombination of ecologically and evolutionarily significant loci maintains genetic cohesion in the Pseudomonas syringae species complex.</title>
        <authorList>
            <person name="Dillon M."/>
            <person name="Thakur S."/>
            <person name="Almeida R.N.D."/>
            <person name="Weir B.S."/>
            <person name="Guttman D.S."/>
        </authorList>
    </citation>
    <scope>NUCLEOTIDE SEQUENCE [LARGE SCALE GENOMIC DNA]</scope>
    <source>
        <strain evidence="14 15">ICMP 535</strain>
    </source>
</reference>
<dbReference type="SUPFAM" id="SSF50447">
    <property type="entry name" value="Translation proteins"/>
    <property type="match status" value="1"/>
</dbReference>
<dbReference type="Proteomes" id="UP000279553">
    <property type="component" value="Unassembled WGS sequence"/>
</dbReference>
<dbReference type="InterPro" id="IPR018165">
    <property type="entry name" value="Ala-tRNA-synth_IIc_core"/>
</dbReference>
<comment type="caution">
    <text evidence="14">The sequence shown here is derived from an EMBL/GenBank/DDBJ whole genome shotgun (WGS) entry which is preliminary data.</text>
</comment>
<dbReference type="GO" id="GO:0046872">
    <property type="term" value="F:metal ion binding"/>
    <property type="evidence" value="ECO:0007669"/>
    <property type="project" value="UniProtKB-KW"/>
</dbReference>
<dbReference type="PROSITE" id="PS50860">
    <property type="entry name" value="AA_TRNA_LIGASE_II_ALA"/>
    <property type="match status" value="1"/>
</dbReference>
<dbReference type="RefSeq" id="WP_057423209.1">
    <property type="nucleotide sequence ID" value="NZ_RBRD01000014.1"/>
</dbReference>
<evidence type="ECO:0000256" key="5">
    <source>
        <dbReference type="ARBA" id="ARBA00022723"/>
    </source>
</evidence>
<dbReference type="InterPro" id="IPR009000">
    <property type="entry name" value="Transl_B-barrel_sf"/>
</dbReference>
<dbReference type="InterPro" id="IPR050058">
    <property type="entry name" value="Ala-tRNA_ligase"/>
</dbReference>
<dbReference type="Pfam" id="PF07973">
    <property type="entry name" value="tRNA_SAD"/>
    <property type="match status" value="1"/>
</dbReference>
<evidence type="ECO:0000256" key="11">
    <source>
        <dbReference type="ARBA" id="ARBA00023146"/>
    </source>
</evidence>
<evidence type="ECO:0000313" key="14">
    <source>
        <dbReference type="EMBL" id="RMQ44418.1"/>
    </source>
</evidence>
<organism evidence="14 15">
    <name type="scientific">Pseudomonas amygdali pv. mori</name>
    <dbReference type="NCBI Taxonomy" id="34065"/>
    <lineage>
        <taxon>Bacteria</taxon>
        <taxon>Pseudomonadati</taxon>
        <taxon>Pseudomonadota</taxon>
        <taxon>Gammaproteobacteria</taxon>
        <taxon>Pseudomonadales</taxon>
        <taxon>Pseudomonadaceae</taxon>
        <taxon>Pseudomonas</taxon>
        <taxon>Pseudomonas amygdali</taxon>
    </lineage>
</organism>
<dbReference type="InterPro" id="IPR018163">
    <property type="entry name" value="Thr/Ala-tRNA-synth_IIc_edit"/>
</dbReference>
<keyword evidence="10" id="KW-0648">Protein biosynthesis</keyword>
<evidence type="ECO:0000256" key="8">
    <source>
        <dbReference type="ARBA" id="ARBA00022840"/>
    </source>
</evidence>
<dbReference type="PANTHER" id="PTHR11777:SF9">
    <property type="entry name" value="ALANINE--TRNA LIGASE, CYTOPLASMIC"/>
    <property type="match status" value="1"/>
</dbReference>
<name>A0A3M4LSE5_PSEA0</name>
<dbReference type="SUPFAM" id="SSF55186">
    <property type="entry name" value="ThrRS/AlaRS common domain"/>
    <property type="match status" value="1"/>
</dbReference>
<evidence type="ECO:0000256" key="2">
    <source>
        <dbReference type="ARBA" id="ARBA00017959"/>
    </source>
</evidence>
<evidence type="ECO:0000256" key="6">
    <source>
        <dbReference type="ARBA" id="ARBA00022741"/>
    </source>
</evidence>
<dbReference type="AlphaFoldDB" id="A0A3M4LSE5"/>
<dbReference type="GO" id="GO:0000049">
    <property type="term" value="F:tRNA binding"/>
    <property type="evidence" value="ECO:0007669"/>
    <property type="project" value="UniProtKB-KW"/>
</dbReference>
<keyword evidence="3" id="KW-0820">tRNA-binding</keyword>
<keyword evidence="11" id="KW-0030">Aminoacyl-tRNA synthetase</keyword>
<keyword evidence="7" id="KW-0862">Zinc</keyword>
<evidence type="ECO:0000256" key="9">
    <source>
        <dbReference type="ARBA" id="ARBA00022884"/>
    </source>
</evidence>
<keyword evidence="6" id="KW-0547">Nucleotide-binding</keyword>
<evidence type="ECO:0000256" key="12">
    <source>
        <dbReference type="ARBA" id="ARBA00032577"/>
    </source>
</evidence>
<dbReference type="Pfam" id="PF01411">
    <property type="entry name" value="tRNA-synt_2c"/>
    <property type="match status" value="1"/>
</dbReference>
<dbReference type="Gene3D" id="3.30.980.10">
    <property type="entry name" value="Threonyl-trna Synthetase, Chain A, domain 2"/>
    <property type="match status" value="1"/>
</dbReference>
<evidence type="ECO:0000259" key="13">
    <source>
        <dbReference type="PROSITE" id="PS50860"/>
    </source>
</evidence>
<dbReference type="GO" id="GO:0004813">
    <property type="term" value="F:alanine-tRNA ligase activity"/>
    <property type="evidence" value="ECO:0007669"/>
    <property type="project" value="InterPro"/>
</dbReference>
<proteinExistence type="inferred from homology"/>
<evidence type="ECO:0000256" key="10">
    <source>
        <dbReference type="ARBA" id="ARBA00022917"/>
    </source>
</evidence>
<dbReference type="GO" id="GO:0002161">
    <property type="term" value="F:aminoacyl-tRNA deacylase activity"/>
    <property type="evidence" value="ECO:0007669"/>
    <property type="project" value="TreeGrafter"/>
</dbReference>
<keyword evidence="4" id="KW-0436">Ligase</keyword>
<keyword evidence="5" id="KW-0479">Metal-binding</keyword>
<keyword evidence="8" id="KW-0067">ATP-binding</keyword>
<dbReference type="Gene3D" id="2.40.30.130">
    <property type="match status" value="1"/>
</dbReference>
<dbReference type="InterPro" id="IPR012947">
    <property type="entry name" value="tRNA_SAD"/>
</dbReference>
<dbReference type="PANTHER" id="PTHR11777">
    <property type="entry name" value="ALANYL-TRNA SYNTHETASE"/>
    <property type="match status" value="1"/>
</dbReference>
<feature type="domain" description="Alanyl-transfer RNA synthetases family profile" evidence="13">
    <location>
        <begin position="1"/>
        <end position="176"/>
    </location>
</feature>
<dbReference type="EMBL" id="RBRD01000014">
    <property type="protein sequence ID" value="RMQ44418.1"/>
    <property type="molecule type" value="Genomic_DNA"/>
</dbReference>
<gene>
    <name evidence="14" type="ORF">ALQ05_200173</name>
</gene>
<evidence type="ECO:0000256" key="7">
    <source>
        <dbReference type="ARBA" id="ARBA00022833"/>
    </source>
</evidence>
<protein>
    <recommendedName>
        <fullName evidence="2">Alanine--tRNA ligase</fullName>
    </recommendedName>
    <alternativeName>
        <fullName evidence="12">Alanyl-tRNA synthetase</fullName>
    </alternativeName>
</protein>
<evidence type="ECO:0000256" key="4">
    <source>
        <dbReference type="ARBA" id="ARBA00022598"/>
    </source>
</evidence>
<dbReference type="GO" id="GO:0005524">
    <property type="term" value="F:ATP binding"/>
    <property type="evidence" value="ECO:0007669"/>
    <property type="project" value="UniProtKB-KW"/>
</dbReference>
<evidence type="ECO:0000256" key="3">
    <source>
        <dbReference type="ARBA" id="ARBA00022555"/>
    </source>
</evidence>
<evidence type="ECO:0000256" key="1">
    <source>
        <dbReference type="ARBA" id="ARBA00008226"/>
    </source>
</evidence>
<dbReference type="GO" id="GO:0006419">
    <property type="term" value="P:alanyl-tRNA aminoacylation"/>
    <property type="evidence" value="ECO:0007669"/>
    <property type="project" value="InterPro"/>
</dbReference>
<dbReference type="GO" id="GO:0005829">
    <property type="term" value="C:cytosol"/>
    <property type="evidence" value="ECO:0007669"/>
    <property type="project" value="TreeGrafter"/>
</dbReference>
<dbReference type="SMART" id="SM00863">
    <property type="entry name" value="tRNA_SAD"/>
    <property type="match status" value="1"/>
</dbReference>